<dbReference type="InterPro" id="IPR025609">
    <property type="entry name" value="Lsm14-like_N"/>
</dbReference>
<evidence type="ECO:0000313" key="9">
    <source>
        <dbReference type="Proteomes" id="UP000310066"/>
    </source>
</evidence>
<dbReference type="Gene3D" id="2.30.30.100">
    <property type="match status" value="1"/>
</dbReference>
<evidence type="ECO:0000256" key="1">
    <source>
        <dbReference type="PROSITE-ProRule" id="PRU00846"/>
    </source>
</evidence>
<proteinExistence type="predicted"/>
<dbReference type="Pfam" id="PF12701">
    <property type="entry name" value="LSM14"/>
    <property type="match status" value="1"/>
</dbReference>
<organism evidence="8 9">
    <name type="scientific">Friedmanniomyces endolithicus</name>
    <dbReference type="NCBI Taxonomy" id="329885"/>
    <lineage>
        <taxon>Eukaryota</taxon>
        <taxon>Fungi</taxon>
        <taxon>Dikarya</taxon>
        <taxon>Ascomycota</taxon>
        <taxon>Pezizomycotina</taxon>
        <taxon>Dothideomycetes</taxon>
        <taxon>Dothideomycetidae</taxon>
        <taxon>Mycosphaerellales</taxon>
        <taxon>Teratosphaeriaceae</taxon>
        <taxon>Friedmanniomyces</taxon>
    </lineage>
</organism>
<dbReference type="InterPro" id="IPR010920">
    <property type="entry name" value="LSM_dom_sf"/>
</dbReference>
<feature type="compositionally biased region" description="Basic and acidic residues" evidence="3">
    <location>
        <begin position="457"/>
        <end position="467"/>
    </location>
</feature>
<feature type="compositionally biased region" description="Low complexity" evidence="3">
    <location>
        <begin position="163"/>
        <end position="172"/>
    </location>
</feature>
<dbReference type="SMART" id="SM01199">
    <property type="entry name" value="FDF"/>
    <property type="match status" value="1"/>
</dbReference>
<gene>
    <name evidence="8" type="ORF">B0A54_04312</name>
</gene>
<evidence type="ECO:0000256" key="2">
    <source>
        <dbReference type="PROSITE-ProRule" id="PRU00869"/>
    </source>
</evidence>
<feature type="compositionally biased region" description="Polar residues" evidence="3">
    <location>
        <begin position="389"/>
        <end position="407"/>
    </location>
</feature>
<feature type="region of interest" description="Disordered" evidence="3">
    <location>
        <begin position="529"/>
        <end position="617"/>
    </location>
</feature>
<evidence type="ECO:0000256" key="3">
    <source>
        <dbReference type="SAM" id="MobiDB-lite"/>
    </source>
</evidence>
<dbReference type="PROSITE" id="PS51536">
    <property type="entry name" value="TFG"/>
    <property type="match status" value="1"/>
</dbReference>
<sequence>MSEYIGSRIALISKSDIKYIGTLHEINSESHTVALESVTSYGTEGRKGNPAEEIAGSEHVYEYIVFRGSDVKELNIVAPPGDAAQENRRPAVPDDPAILGSARPVPPPQQHQQYQQIPPQHQQNQFRGPPPPPFQQQQHFGYPLPNQFQQQPRFQGPGGPHGFPGAPGAVPGYGMGPPPPGYGGMGYGPPGPGFPGPPGHFSPDQQMSVGPPGQQQMSQQRPLPNMQQGPPQQQHQQPTGGKQGTPQPGAQQIAKPPGLQPPQNQRPIEMSGTPAPSSVAAPTPAGPPPPMDPKPTAAAATATAAPPAAVAPAAKPVPKANSRVALPLPSPHVLAAKPPQRPAQVPQPAQAQQVPPVQAPTTLPRSVQDATQAATQAVAAAMAKLGATNTSQQGAVDNLTQKVNQMRVQGGPHEQPNRGRGRGRGGQGQRGGKRESQPQAIEVPKEDYDFESANAKFSKEGMAKEHTAAGSAMDSPLPGGQNGDAKPMGNGHGREDDEDVAIPGASADKLYNKKSSFFDDISSDLKDRTEAAASGGHYVDGRAMRREERSRNMETFGQGSVDGGGGYRGSFRGRGRGRGFGRGGERGFSGRGGPEGRGAGTRGRGRGELGVQTTAPV</sequence>
<feature type="domain" description="Sm" evidence="7">
    <location>
        <begin position="1"/>
        <end position="80"/>
    </location>
</feature>
<dbReference type="OrthoDB" id="21539at2759"/>
<evidence type="ECO:0000259" key="7">
    <source>
        <dbReference type="PROSITE" id="PS52002"/>
    </source>
</evidence>
<evidence type="ECO:0000259" key="4">
    <source>
        <dbReference type="PROSITE" id="PS51512"/>
    </source>
</evidence>
<evidence type="ECO:0000313" key="8">
    <source>
        <dbReference type="EMBL" id="TKA45216.1"/>
    </source>
</evidence>
<dbReference type="EMBL" id="NAJP01000012">
    <property type="protein sequence ID" value="TKA45216.1"/>
    <property type="molecule type" value="Genomic_DNA"/>
</dbReference>
<dbReference type="SUPFAM" id="SSF50182">
    <property type="entry name" value="Sm-like ribonucleoproteins"/>
    <property type="match status" value="1"/>
</dbReference>
<dbReference type="SMART" id="SM01271">
    <property type="entry name" value="LSM14"/>
    <property type="match status" value="1"/>
</dbReference>
<dbReference type="InterPro" id="IPR019050">
    <property type="entry name" value="FDF_dom"/>
</dbReference>
<dbReference type="PROSITE" id="PS51512">
    <property type="entry name" value="DFDF"/>
    <property type="match status" value="1"/>
</dbReference>
<reference evidence="8 9" key="1">
    <citation type="submission" date="2017-03" db="EMBL/GenBank/DDBJ databases">
        <title>Genomes of endolithic fungi from Antarctica.</title>
        <authorList>
            <person name="Coleine C."/>
            <person name="Masonjones S."/>
            <person name="Stajich J.E."/>
        </authorList>
    </citation>
    <scope>NUCLEOTIDE SEQUENCE [LARGE SCALE GENOMIC DNA]</scope>
    <source>
        <strain evidence="8 9">CCFEE 5311</strain>
    </source>
</reference>
<dbReference type="PANTHER" id="PTHR13586:SF0">
    <property type="entry name" value="TRAILER HITCH, ISOFORM H"/>
    <property type="match status" value="1"/>
</dbReference>
<protein>
    <recommendedName>
        <fullName evidence="10">DFDF domain-containing protein</fullName>
    </recommendedName>
</protein>
<evidence type="ECO:0000259" key="5">
    <source>
        <dbReference type="PROSITE" id="PS51513"/>
    </source>
</evidence>
<dbReference type="PROSITE" id="PS51513">
    <property type="entry name" value="FFD"/>
    <property type="match status" value="1"/>
</dbReference>
<dbReference type="InterPro" id="IPR025762">
    <property type="entry name" value="DFDF"/>
</dbReference>
<feature type="domain" description="FFD box profile" evidence="5">
    <location>
        <begin position="509"/>
        <end position="525"/>
    </location>
</feature>
<feature type="compositionally biased region" description="Polar residues" evidence="3">
    <location>
        <begin position="203"/>
        <end position="226"/>
    </location>
</feature>
<feature type="compositionally biased region" description="Pro residues" evidence="3">
    <location>
        <begin position="284"/>
        <end position="293"/>
    </location>
</feature>
<dbReference type="GO" id="GO:0000932">
    <property type="term" value="C:P-body"/>
    <property type="evidence" value="ECO:0007669"/>
    <property type="project" value="TreeGrafter"/>
</dbReference>
<feature type="compositionally biased region" description="Low complexity" evidence="3">
    <location>
        <begin position="110"/>
        <end position="127"/>
    </location>
</feature>
<dbReference type="Proteomes" id="UP000310066">
    <property type="component" value="Unassembled WGS sequence"/>
</dbReference>
<dbReference type="InterPro" id="IPR025768">
    <property type="entry name" value="TFG_box"/>
</dbReference>
<dbReference type="GO" id="GO:0033962">
    <property type="term" value="P:P-body assembly"/>
    <property type="evidence" value="ECO:0007669"/>
    <property type="project" value="TreeGrafter"/>
</dbReference>
<dbReference type="CDD" id="cd01736">
    <property type="entry name" value="LSm14_N"/>
    <property type="match status" value="1"/>
</dbReference>
<feature type="compositionally biased region" description="Low complexity" evidence="3">
    <location>
        <begin position="227"/>
        <end position="252"/>
    </location>
</feature>
<feature type="domain" description="DFDF" evidence="4">
    <location>
        <begin position="436"/>
        <end position="472"/>
    </location>
</feature>
<feature type="short sequence motif" description="FFD box" evidence="1">
    <location>
        <begin position="509"/>
        <end position="525"/>
    </location>
</feature>
<feature type="short sequence motif" description="TFG box" evidence="2">
    <location>
        <begin position="540"/>
        <end position="560"/>
    </location>
</feature>
<feature type="compositionally biased region" description="Low complexity" evidence="3">
    <location>
        <begin position="335"/>
        <end position="360"/>
    </location>
</feature>
<name>A0A4U0VAY5_9PEZI</name>
<dbReference type="GO" id="GO:0003729">
    <property type="term" value="F:mRNA binding"/>
    <property type="evidence" value="ECO:0007669"/>
    <property type="project" value="TreeGrafter"/>
</dbReference>
<dbReference type="PROSITE" id="PS52002">
    <property type="entry name" value="SM"/>
    <property type="match status" value="1"/>
</dbReference>
<dbReference type="Pfam" id="PF09532">
    <property type="entry name" value="FDF"/>
    <property type="match status" value="1"/>
</dbReference>
<dbReference type="STRING" id="329885.A0A4U0VAY5"/>
<dbReference type="InterPro" id="IPR047575">
    <property type="entry name" value="Sm"/>
</dbReference>
<feature type="compositionally biased region" description="Pro residues" evidence="3">
    <location>
        <begin position="189"/>
        <end position="200"/>
    </location>
</feature>
<feature type="compositionally biased region" description="Low complexity" evidence="3">
    <location>
        <begin position="294"/>
        <end position="320"/>
    </location>
</feature>
<feature type="compositionally biased region" description="Gly residues" evidence="3">
    <location>
        <begin position="580"/>
        <end position="602"/>
    </location>
</feature>
<dbReference type="PANTHER" id="PTHR13586">
    <property type="entry name" value="SCD6 PROTEIN-RELATED"/>
    <property type="match status" value="1"/>
</dbReference>
<dbReference type="AlphaFoldDB" id="A0A4U0VAY5"/>
<dbReference type="InterPro" id="IPR025761">
    <property type="entry name" value="FFD_box"/>
</dbReference>
<dbReference type="GO" id="GO:0034063">
    <property type="term" value="P:stress granule assembly"/>
    <property type="evidence" value="ECO:0007669"/>
    <property type="project" value="TreeGrafter"/>
</dbReference>
<accession>A0A4U0VAY5</accession>
<comment type="caution">
    <text evidence="8">The sequence shown here is derived from an EMBL/GenBank/DDBJ whole genome shotgun (WGS) entry which is preliminary data.</text>
</comment>
<evidence type="ECO:0008006" key="10">
    <source>
        <dbReference type="Google" id="ProtNLM"/>
    </source>
</evidence>
<feature type="compositionally biased region" description="Basic and acidic residues" evidence="3">
    <location>
        <begin position="539"/>
        <end position="552"/>
    </location>
</feature>
<feature type="compositionally biased region" description="Low complexity" evidence="3">
    <location>
        <begin position="273"/>
        <end position="283"/>
    </location>
</feature>
<feature type="domain" description="TFG box profile" evidence="6">
    <location>
        <begin position="540"/>
        <end position="560"/>
    </location>
</feature>
<feature type="region of interest" description="Disordered" evidence="3">
    <location>
        <begin position="389"/>
        <end position="512"/>
    </location>
</feature>
<feature type="region of interest" description="Disordered" evidence="3">
    <location>
        <begin position="80"/>
        <end position="377"/>
    </location>
</feature>
<evidence type="ECO:0000259" key="6">
    <source>
        <dbReference type="PROSITE" id="PS51536"/>
    </source>
</evidence>